<dbReference type="Gene3D" id="3.30.70.330">
    <property type="match status" value="1"/>
</dbReference>
<evidence type="ECO:0000256" key="5">
    <source>
        <dbReference type="SAM" id="MobiDB-lite"/>
    </source>
</evidence>
<feature type="compositionally biased region" description="Basic and acidic residues" evidence="5">
    <location>
        <begin position="268"/>
        <end position="303"/>
    </location>
</feature>
<feature type="compositionally biased region" description="Low complexity" evidence="5">
    <location>
        <begin position="249"/>
        <end position="259"/>
    </location>
</feature>
<reference evidence="9" key="2">
    <citation type="submission" date="2025-04" db="UniProtKB">
        <authorList>
            <consortium name="RefSeq"/>
        </authorList>
    </citation>
    <scope>IDENTIFICATION</scope>
</reference>
<dbReference type="CTD" id="37792"/>
<dbReference type="InterPro" id="IPR039722">
    <property type="entry name" value="Upf3"/>
</dbReference>
<feature type="compositionally biased region" description="Basic residues" evidence="5">
    <location>
        <begin position="461"/>
        <end position="472"/>
    </location>
</feature>
<dbReference type="GO" id="GO:0000184">
    <property type="term" value="P:nuclear-transcribed mRNA catabolic process, nonsense-mediated decay"/>
    <property type="evidence" value="ECO:0007669"/>
    <property type="project" value="UniProtKB-KW"/>
</dbReference>
<dbReference type="FunFam" id="3.30.70.330:FF:000717">
    <property type="entry name" value="regulator of nonsense transcripts 3B"/>
    <property type="match status" value="1"/>
</dbReference>
<feature type="compositionally biased region" description="Basic and acidic residues" evidence="5">
    <location>
        <begin position="312"/>
        <end position="334"/>
    </location>
</feature>
<feature type="region of interest" description="Disordered" evidence="5">
    <location>
        <begin position="396"/>
        <end position="504"/>
    </location>
</feature>
<sequence length="504" mass="57330">MSETMAEEKPKDKSRGNRRKDKKDKTTQIIKIVMRHLPPTMTEKDFLDQVGPLPENDSYYYCPADWSLGQEATCRAYIDMSLKDIADVLQFRDRFDGYVFVDTKGVEYVAIVEYAPFQCFLKNKARNDDSKVNTIESESHYQEFIQRLADEREEASRMSDVKIDFSFDRRADEKVKSTPLLQYLANKKEKRREEARKRNEEKRKQREEQKQVRLAEQSDATKSKETGGAGGDNKKPAGNNAKRDGKDNAASAAQGNEAAKTSRSKRRTERDQRRREEHEQRKLAQRDKKKPEGQTKTEKDKPSGGKQNKNTKSKDFSKADKDIVILKKDSKPEANDSAELPTTSKAALAEDFKEKTKAENSEVPEAVKKFIHCAGGGQKDRETLAEAQGAVTFQETTAEEAIKAARFRDSEERRIRNKDRPSIAIYQPKARIRIGSDDLPQGTGKDGSDGEASIVEEKSAKKSKRSNRRNKSKPKEVKERQEEARRVSKSSESSNNSNSTNVVK</sequence>
<evidence type="ECO:0000259" key="6">
    <source>
        <dbReference type="Pfam" id="PF03467"/>
    </source>
</evidence>
<dbReference type="GO" id="GO:0005737">
    <property type="term" value="C:cytoplasm"/>
    <property type="evidence" value="ECO:0007669"/>
    <property type="project" value="TreeGrafter"/>
</dbReference>
<feature type="compositionally biased region" description="Basic and acidic residues" evidence="5">
    <location>
        <begin position="473"/>
        <end position="486"/>
    </location>
</feature>
<feature type="compositionally biased region" description="Basic and acidic residues" evidence="5">
    <location>
        <begin position="400"/>
        <end position="421"/>
    </location>
</feature>
<dbReference type="AlphaFoldDB" id="A0A6P4EBS2"/>
<feature type="region of interest" description="Disordered" evidence="5">
    <location>
        <begin position="1"/>
        <end position="25"/>
    </location>
</feature>
<dbReference type="RefSeq" id="XP_016974019.1">
    <property type="nucleotide sequence ID" value="XM_017118530.1"/>
</dbReference>
<keyword evidence="3" id="KW-0866">Nonsense-mediated mRNA decay</keyword>
<evidence type="ECO:0000256" key="3">
    <source>
        <dbReference type="ARBA" id="ARBA00023161"/>
    </source>
</evidence>
<dbReference type="OMA" id="LVIYQPG"/>
<evidence type="ECO:0000313" key="9">
    <source>
        <dbReference type="RefSeq" id="XP_016974019.1"/>
    </source>
</evidence>
<evidence type="ECO:0000256" key="4">
    <source>
        <dbReference type="ARBA" id="ARBA00023242"/>
    </source>
</evidence>
<feature type="compositionally biased region" description="Basic and acidic residues" evidence="5">
    <location>
        <begin position="1"/>
        <end position="15"/>
    </location>
</feature>
<feature type="domain" description="UPF3" evidence="6">
    <location>
        <begin position="30"/>
        <end position="189"/>
    </location>
</feature>
<organism evidence="9">
    <name type="scientific">Drosophila rhopaloa</name>
    <name type="common">Fruit fly</name>
    <dbReference type="NCBI Taxonomy" id="1041015"/>
    <lineage>
        <taxon>Eukaryota</taxon>
        <taxon>Metazoa</taxon>
        <taxon>Ecdysozoa</taxon>
        <taxon>Arthropoda</taxon>
        <taxon>Hexapoda</taxon>
        <taxon>Insecta</taxon>
        <taxon>Pterygota</taxon>
        <taxon>Neoptera</taxon>
        <taxon>Endopterygota</taxon>
        <taxon>Diptera</taxon>
        <taxon>Brachycera</taxon>
        <taxon>Muscomorpha</taxon>
        <taxon>Ephydroidea</taxon>
        <taxon>Drosophilidae</taxon>
        <taxon>Drosophila</taxon>
        <taxon>Sophophora</taxon>
    </lineage>
</organism>
<comment type="similarity">
    <text evidence="2">Belongs to the RENT3 family.</text>
</comment>
<dbReference type="GO" id="GO:0045727">
    <property type="term" value="P:positive regulation of translation"/>
    <property type="evidence" value="ECO:0007669"/>
    <property type="project" value="TreeGrafter"/>
</dbReference>
<keyword evidence="8" id="KW-1185">Reference proteome</keyword>
<dbReference type="InterPro" id="IPR005120">
    <property type="entry name" value="UPF3_dom"/>
</dbReference>
<dbReference type="InterPro" id="IPR035979">
    <property type="entry name" value="RBD_domain_sf"/>
</dbReference>
<dbReference type="OrthoDB" id="18087at2759"/>
<feature type="region of interest" description="Disordered" evidence="5">
    <location>
        <begin position="178"/>
        <end position="345"/>
    </location>
</feature>
<keyword evidence="4" id="KW-0539">Nucleus</keyword>
<evidence type="ECO:0000256" key="2">
    <source>
        <dbReference type="ARBA" id="ARBA00005991"/>
    </source>
</evidence>
<dbReference type="EnsemblMetazoa" id="XM_017118530.1">
    <property type="protein sequence ID" value="XP_016974019.1"/>
    <property type="gene ID" value="LOC108040875"/>
</dbReference>
<dbReference type="GO" id="GO:0003729">
    <property type="term" value="F:mRNA binding"/>
    <property type="evidence" value="ECO:0007669"/>
    <property type="project" value="TreeGrafter"/>
</dbReference>
<reference evidence="8" key="1">
    <citation type="journal article" date="2021" name="Elife">
        <title>Highly contiguous assemblies of 101 drosophilid genomes.</title>
        <authorList>
            <person name="Kim B.Y."/>
            <person name="Wang J.R."/>
            <person name="Miller D.E."/>
            <person name="Barmina O."/>
            <person name="Delaney E."/>
            <person name="Thompson A."/>
            <person name="Comeault A.A."/>
            <person name="Peede D."/>
            <person name="D'Agostino E.R."/>
            <person name="Pelaez J."/>
            <person name="Aguilar J.M."/>
            <person name="Haji D."/>
            <person name="Matsunaga T."/>
            <person name="Armstrong E.E."/>
            <person name="Zych M."/>
            <person name="Ogawa Y."/>
            <person name="Stamenkovic-Radak M."/>
            <person name="Jelic M."/>
            <person name="Veselinovic M.S."/>
            <person name="Tanaskovic M."/>
            <person name="Eric P."/>
            <person name="Gao J.J."/>
            <person name="Katoh T.K."/>
            <person name="Toda M.J."/>
            <person name="Watabe H."/>
            <person name="Watada M."/>
            <person name="Davis J.S."/>
            <person name="Moyle L.C."/>
            <person name="Manoli G."/>
            <person name="Bertolini E."/>
            <person name="Kostal V."/>
            <person name="Hawley R.S."/>
            <person name="Takahashi A."/>
            <person name="Jones C.D."/>
            <person name="Price D.K."/>
            <person name="Whiteman N."/>
            <person name="Kopp A."/>
            <person name="Matute D.R."/>
            <person name="Petrov D.A."/>
        </authorList>
    </citation>
    <scope>NUCLEOTIDE SEQUENCE [LARGE SCALE GENOMIC DNA]</scope>
</reference>
<dbReference type="GO" id="GO:0005730">
    <property type="term" value="C:nucleolus"/>
    <property type="evidence" value="ECO:0007669"/>
    <property type="project" value="TreeGrafter"/>
</dbReference>
<feature type="compositionally biased region" description="Basic and acidic residues" evidence="5">
    <location>
        <begin position="191"/>
        <end position="213"/>
    </location>
</feature>
<dbReference type="SUPFAM" id="SSF54928">
    <property type="entry name" value="RNA-binding domain, RBD"/>
    <property type="match status" value="1"/>
</dbReference>
<feature type="compositionally biased region" description="Low complexity" evidence="5">
    <location>
        <begin position="490"/>
        <end position="504"/>
    </location>
</feature>
<dbReference type="CDD" id="cd12455">
    <property type="entry name" value="RRM_like_Smg4_UPF3"/>
    <property type="match status" value="1"/>
</dbReference>
<evidence type="ECO:0000256" key="1">
    <source>
        <dbReference type="ARBA" id="ARBA00004123"/>
    </source>
</evidence>
<dbReference type="Pfam" id="PF03467">
    <property type="entry name" value="Smg4_UPF3"/>
    <property type="match status" value="1"/>
</dbReference>
<evidence type="ECO:0000313" key="7">
    <source>
        <dbReference type="EnsemblMetazoa" id="XP_016974019.1"/>
    </source>
</evidence>
<gene>
    <name evidence="9" type="primary">LOC108040875</name>
    <name evidence="7" type="synonym">108040875</name>
</gene>
<evidence type="ECO:0000313" key="8">
    <source>
        <dbReference type="Proteomes" id="UP001652680"/>
    </source>
</evidence>
<dbReference type="PANTHER" id="PTHR13112:SF0">
    <property type="entry name" value="FI21285P1"/>
    <property type="match status" value="1"/>
</dbReference>
<dbReference type="Proteomes" id="UP001652680">
    <property type="component" value="Unassembled WGS sequence"/>
</dbReference>
<accession>A0A6P4EBS2</accession>
<protein>
    <submittedName>
        <fullName evidence="9">Regulator of nonsense transcripts 3A</fullName>
    </submittedName>
</protein>
<comment type="subcellular location">
    <subcellularLocation>
        <location evidence="1">Nucleus</location>
    </subcellularLocation>
</comment>
<proteinExistence type="inferred from homology"/>
<reference evidence="7" key="3">
    <citation type="submission" date="2025-05" db="UniProtKB">
        <authorList>
            <consortium name="EnsemblMetazoa"/>
        </authorList>
    </citation>
    <scope>IDENTIFICATION</scope>
</reference>
<dbReference type="InterPro" id="IPR012677">
    <property type="entry name" value="Nucleotide-bd_a/b_plait_sf"/>
</dbReference>
<dbReference type="GeneID" id="108040875"/>
<name>A0A6P4EBS2_DRORH</name>
<dbReference type="PANTHER" id="PTHR13112">
    <property type="entry name" value="UPF3 REGULATOR OF NONSENSE TRANSCRIPTS-LIKE PROTEIN"/>
    <property type="match status" value="1"/>
</dbReference>